<dbReference type="PROSITE" id="PS51186">
    <property type="entry name" value="GNAT"/>
    <property type="match status" value="1"/>
</dbReference>
<dbReference type="SUPFAM" id="SSF55729">
    <property type="entry name" value="Acyl-CoA N-acyltransferases (Nat)"/>
    <property type="match status" value="1"/>
</dbReference>
<sequence>MTVLETPRLSLVPFNDSHLAGLAELNSDPEVMRYIGAGLPFTVAESQAMIDRVKARWIEHGYSWWAVLRKSDGMLIGAATLQPLEGVTGAAPEIGWRFRRDSWGQGYATEAARRVVAYAQQLRIPQLLAVAHPDNTASTAVMQRLGMRYRGIETHYKVPCATYEIEI</sequence>
<dbReference type="EMBL" id="FRCX01000004">
    <property type="protein sequence ID" value="SHN11214.1"/>
    <property type="molecule type" value="Genomic_DNA"/>
</dbReference>
<dbReference type="OrthoDB" id="9801656at2"/>
<dbReference type="Gene3D" id="3.40.630.30">
    <property type="match status" value="1"/>
</dbReference>
<reference evidence="3" key="1">
    <citation type="submission" date="2016-11" db="EMBL/GenBank/DDBJ databases">
        <authorList>
            <person name="Varghese N."/>
            <person name="Submissions S."/>
        </authorList>
    </citation>
    <scope>NUCLEOTIDE SEQUENCE [LARGE SCALE GENOMIC DNA]</scope>
    <source>
        <strain evidence="3">Sac-22</strain>
    </source>
</reference>
<dbReference type="PANTHER" id="PTHR43792">
    <property type="entry name" value="GNAT FAMILY, PUTATIVE (AFU_ORTHOLOGUE AFUA_3G00765)-RELATED-RELATED"/>
    <property type="match status" value="1"/>
</dbReference>
<dbReference type="STRING" id="551987.SAMN05192549_104384"/>
<dbReference type="InterPro" id="IPR016181">
    <property type="entry name" value="Acyl_CoA_acyltransferase"/>
</dbReference>
<organism evidence="2 3">
    <name type="scientific">Duganella sacchari</name>
    <dbReference type="NCBI Taxonomy" id="551987"/>
    <lineage>
        <taxon>Bacteria</taxon>
        <taxon>Pseudomonadati</taxon>
        <taxon>Pseudomonadota</taxon>
        <taxon>Betaproteobacteria</taxon>
        <taxon>Burkholderiales</taxon>
        <taxon>Oxalobacteraceae</taxon>
        <taxon>Telluria group</taxon>
        <taxon>Duganella</taxon>
    </lineage>
</organism>
<dbReference type="PANTHER" id="PTHR43792:SF1">
    <property type="entry name" value="N-ACETYLTRANSFERASE DOMAIN-CONTAINING PROTEIN"/>
    <property type="match status" value="1"/>
</dbReference>
<dbReference type="GO" id="GO:0016747">
    <property type="term" value="F:acyltransferase activity, transferring groups other than amino-acyl groups"/>
    <property type="evidence" value="ECO:0007669"/>
    <property type="project" value="InterPro"/>
</dbReference>
<feature type="domain" description="N-acetyltransferase" evidence="1">
    <location>
        <begin position="9"/>
        <end position="167"/>
    </location>
</feature>
<evidence type="ECO:0000313" key="2">
    <source>
        <dbReference type="EMBL" id="SHN11214.1"/>
    </source>
</evidence>
<gene>
    <name evidence="2" type="ORF">SAMN05192549_104384</name>
</gene>
<evidence type="ECO:0000259" key="1">
    <source>
        <dbReference type="PROSITE" id="PS51186"/>
    </source>
</evidence>
<dbReference type="Pfam" id="PF13302">
    <property type="entry name" value="Acetyltransf_3"/>
    <property type="match status" value="1"/>
</dbReference>
<protein>
    <submittedName>
        <fullName evidence="2">Protein N-acetyltransferase, RimJ/RimL family</fullName>
    </submittedName>
</protein>
<proteinExistence type="predicted"/>
<dbReference type="RefSeq" id="WP_072784355.1">
    <property type="nucleotide sequence ID" value="NZ_FRCX01000004.1"/>
</dbReference>
<dbReference type="InterPro" id="IPR051531">
    <property type="entry name" value="N-acetyltransferase"/>
</dbReference>
<dbReference type="Proteomes" id="UP000184339">
    <property type="component" value="Unassembled WGS sequence"/>
</dbReference>
<dbReference type="InterPro" id="IPR000182">
    <property type="entry name" value="GNAT_dom"/>
</dbReference>
<name>A0A1M7P3U1_9BURK</name>
<keyword evidence="3" id="KW-1185">Reference proteome</keyword>
<dbReference type="AlphaFoldDB" id="A0A1M7P3U1"/>
<evidence type="ECO:0000313" key="3">
    <source>
        <dbReference type="Proteomes" id="UP000184339"/>
    </source>
</evidence>
<accession>A0A1M7P3U1</accession>
<keyword evidence="2" id="KW-0808">Transferase</keyword>